<dbReference type="InterPro" id="IPR047324">
    <property type="entry name" value="LbH_gamma_CA-like"/>
</dbReference>
<dbReference type="PANTHER" id="PTHR13061:SF29">
    <property type="entry name" value="GAMMA CARBONIC ANHYDRASE-LIKE 1, MITOCHONDRIAL-RELATED"/>
    <property type="match status" value="1"/>
</dbReference>
<proteinExistence type="predicted"/>
<evidence type="ECO:0000313" key="1">
    <source>
        <dbReference type="EMBL" id="SEM04128.1"/>
    </source>
</evidence>
<keyword evidence="1" id="KW-0808">Transferase</keyword>
<dbReference type="EMBL" id="FOBS01000003">
    <property type="protein sequence ID" value="SEM04128.1"/>
    <property type="molecule type" value="Genomic_DNA"/>
</dbReference>
<accession>A0A1H7V5G2</accession>
<dbReference type="PANTHER" id="PTHR13061">
    <property type="entry name" value="DYNACTIN SUBUNIT P25"/>
    <property type="match status" value="1"/>
</dbReference>
<evidence type="ECO:0000313" key="2">
    <source>
        <dbReference type="Proteomes" id="UP000198744"/>
    </source>
</evidence>
<organism evidence="1 2">
    <name type="scientific">Syntrophus gentianae</name>
    <dbReference type="NCBI Taxonomy" id="43775"/>
    <lineage>
        <taxon>Bacteria</taxon>
        <taxon>Pseudomonadati</taxon>
        <taxon>Thermodesulfobacteriota</taxon>
        <taxon>Syntrophia</taxon>
        <taxon>Syntrophales</taxon>
        <taxon>Syntrophaceae</taxon>
        <taxon>Syntrophus</taxon>
    </lineage>
</organism>
<dbReference type="Pfam" id="PF00132">
    <property type="entry name" value="Hexapep"/>
    <property type="match status" value="1"/>
</dbReference>
<gene>
    <name evidence="1" type="ORF">SAMN04489760_10317</name>
</gene>
<keyword evidence="2" id="KW-1185">Reference proteome</keyword>
<reference evidence="1 2" key="1">
    <citation type="submission" date="2016-10" db="EMBL/GenBank/DDBJ databases">
        <authorList>
            <person name="de Groot N.N."/>
        </authorList>
    </citation>
    <scope>NUCLEOTIDE SEQUENCE [LARGE SCALE GENOMIC DNA]</scope>
    <source>
        <strain evidence="1 2">DSM 8423</strain>
    </source>
</reference>
<dbReference type="InterPro" id="IPR050484">
    <property type="entry name" value="Transf_Hexapept/Carb_Anhydrase"/>
</dbReference>
<dbReference type="AlphaFoldDB" id="A0A1H7V5G2"/>
<dbReference type="STRING" id="43775.SAMN04489760_10317"/>
<dbReference type="Proteomes" id="UP000198744">
    <property type="component" value="Unassembled WGS sequence"/>
</dbReference>
<protein>
    <submittedName>
        <fullName evidence="1">Carbonic anhydrase or acetyltransferase, isoleucine patch superfamily</fullName>
    </submittedName>
</protein>
<dbReference type="GO" id="GO:0016740">
    <property type="term" value="F:transferase activity"/>
    <property type="evidence" value="ECO:0007669"/>
    <property type="project" value="UniProtKB-KW"/>
</dbReference>
<dbReference type="InterPro" id="IPR001451">
    <property type="entry name" value="Hexapep"/>
</dbReference>
<dbReference type="InterPro" id="IPR011004">
    <property type="entry name" value="Trimer_LpxA-like_sf"/>
</dbReference>
<dbReference type="SUPFAM" id="SSF51161">
    <property type="entry name" value="Trimeric LpxA-like enzymes"/>
    <property type="match status" value="1"/>
</dbReference>
<name>A0A1H7V5G2_9BACT</name>
<dbReference type="OrthoDB" id="9803036at2"/>
<dbReference type="RefSeq" id="WP_093882166.1">
    <property type="nucleotide sequence ID" value="NZ_FOBS01000003.1"/>
</dbReference>
<sequence>MAIYSYGDRVPRIGKNVYVSDSARVIGDVEIGDECYIGHGVILRGDYGSIRLGPGTAIEENAVIHIRPDGLSVLGERVTVGHGAIVHGDRIDDFAVIGMGAVISLHSEVGKWAIVGEGAVIPMDTKIPAEKIVGGVPGKVIGDVLPRHKEFWTWGKQLYVDLAKAYPEKFKRLD</sequence>
<dbReference type="Gene3D" id="2.160.10.10">
    <property type="entry name" value="Hexapeptide repeat proteins"/>
    <property type="match status" value="1"/>
</dbReference>
<dbReference type="CDD" id="cd04645">
    <property type="entry name" value="LbH_gamma_CA_like"/>
    <property type="match status" value="1"/>
</dbReference>